<protein>
    <submittedName>
        <fullName evidence="2">Uncharacterized protein</fullName>
    </submittedName>
</protein>
<dbReference type="EMBL" id="BRVO01000001">
    <property type="protein sequence ID" value="GLB47699.1"/>
    <property type="molecule type" value="Genomic_DNA"/>
</dbReference>
<sequence length="370" mass="43728">MTTSIDRLELYNLIWSTPVTHILTDLNISNTNFKKICKDFHIPLPPNGYWQKIKFGKRVEKIALPENKLESEKIELKKYTTSLHKKSIDQLAIELQTKTTFNINRKKLIKPDPIVSAAKNDLLNSKASSRNGVENLYCTSQGIVNIYVSKALINRALIFTDTLIKVFRQRGHDIKVLTDERYTSDNGTKAIVYGEKYNICIKENRNRVIKKAERYWNEYDYAPNGILSLRLDGYPNYQWQDTPNKTLEDKIPNIIAYLESRAKGDIENRERNRIRYEEQEKERKEAKDHQEKINNELELFKNVLNNSSRWQKSVNLRNYINAVRQNAIERNTYDNKLINWLEWISNKADWYDPFIEKEDELFKDIDRDSI</sequence>
<evidence type="ECO:0000256" key="1">
    <source>
        <dbReference type="SAM" id="Coils"/>
    </source>
</evidence>
<gene>
    <name evidence="2" type="ORF">Y10_00670</name>
</gene>
<evidence type="ECO:0000313" key="3">
    <source>
        <dbReference type="Proteomes" id="UP001143543"/>
    </source>
</evidence>
<accession>A0ABQ5ME91</accession>
<reference evidence="2" key="1">
    <citation type="submission" date="2022-07" db="EMBL/GenBank/DDBJ databases">
        <title>Taxonomy of Novel Oxalotrophic and Methylotrophic Bacteria.</title>
        <authorList>
            <person name="Sahin N."/>
            <person name="Tani A."/>
        </authorList>
    </citation>
    <scope>NUCLEOTIDE SEQUENCE</scope>
    <source>
        <strain evidence="2">Y10</strain>
    </source>
</reference>
<organism evidence="2 3">
    <name type="scientific">Neptunitalea lumnitzerae</name>
    <dbReference type="NCBI Taxonomy" id="2965509"/>
    <lineage>
        <taxon>Bacteria</taxon>
        <taxon>Pseudomonadati</taxon>
        <taxon>Bacteroidota</taxon>
        <taxon>Flavobacteriia</taxon>
        <taxon>Flavobacteriales</taxon>
        <taxon>Flavobacteriaceae</taxon>
        <taxon>Neptunitalea</taxon>
    </lineage>
</organism>
<evidence type="ECO:0000313" key="2">
    <source>
        <dbReference type="EMBL" id="GLB47699.1"/>
    </source>
</evidence>
<keyword evidence="3" id="KW-1185">Reference proteome</keyword>
<dbReference type="RefSeq" id="WP_281763368.1">
    <property type="nucleotide sequence ID" value="NZ_BRVO01000001.1"/>
</dbReference>
<name>A0ABQ5ME91_9FLAO</name>
<comment type="caution">
    <text evidence="2">The sequence shown here is derived from an EMBL/GenBank/DDBJ whole genome shotgun (WGS) entry which is preliminary data.</text>
</comment>
<proteinExistence type="predicted"/>
<feature type="coiled-coil region" evidence="1">
    <location>
        <begin position="269"/>
        <end position="299"/>
    </location>
</feature>
<keyword evidence="1" id="KW-0175">Coiled coil</keyword>
<dbReference type="Proteomes" id="UP001143543">
    <property type="component" value="Unassembled WGS sequence"/>
</dbReference>